<dbReference type="AlphaFoldDB" id="A0A9Q3GDC1"/>
<proteinExistence type="predicted"/>
<dbReference type="Proteomes" id="UP000765509">
    <property type="component" value="Unassembled WGS sequence"/>
</dbReference>
<reference evidence="1" key="1">
    <citation type="submission" date="2021-03" db="EMBL/GenBank/DDBJ databases">
        <title>Draft genome sequence of rust myrtle Austropuccinia psidii MF-1, a brazilian biotype.</title>
        <authorList>
            <person name="Quecine M.C."/>
            <person name="Pachon D.M.R."/>
            <person name="Bonatelli M.L."/>
            <person name="Correr F.H."/>
            <person name="Franceschini L.M."/>
            <person name="Leite T.F."/>
            <person name="Margarido G.R.A."/>
            <person name="Almeida C.A."/>
            <person name="Ferrarezi J.A."/>
            <person name="Labate C.A."/>
        </authorList>
    </citation>
    <scope>NUCLEOTIDE SEQUENCE</scope>
    <source>
        <strain evidence="1">MF-1</strain>
    </source>
</reference>
<organism evidence="1 2">
    <name type="scientific">Austropuccinia psidii MF-1</name>
    <dbReference type="NCBI Taxonomy" id="1389203"/>
    <lineage>
        <taxon>Eukaryota</taxon>
        <taxon>Fungi</taxon>
        <taxon>Dikarya</taxon>
        <taxon>Basidiomycota</taxon>
        <taxon>Pucciniomycotina</taxon>
        <taxon>Pucciniomycetes</taxon>
        <taxon>Pucciniales</taxon>
        <taxon>Sphaerophragmiaceae</taxon>
        <taxon>Austropuccinia</taxon>
    </lineage>
</organism>
<sequence>MVEIPYFPIFEWDFLVIDTPKGEYLISGFEFMNNFKTSIYLRQGMITFNPYYTDSSDFSILLNDYVSTSTTCEALSLPHSIDEFFKEMEDFGEDNSISSLHLFHGNVDLPPSSYHDSLEEFWDEEEEPEEIETVTKVVPSA</sequence>
<evidence type="ECO:0000313" key="1">
    <source>
        <dbReference type="EMBL" id="MBW0462012.1"/>
    </source>
</evidence>
<dbReference type="OrthoDB" id="2684341at2759"/>
<keyword evidence="2" id="KW-1185">Reference proteome</keyword>
<accession>A0A9Q3GDC1</accession>
<name>A0A9Q3GDC1_9BASI</name>
<comment type="caution">
    <text evidence="1">The sequence shown here is derived from an EMBL/GenBank/DDBJ whole genome shotgun (WGS) entry which is preliminary data.</text>
</comment>
<evidence type="ECO:0000313" key="2">
    <source>
        <dbReference type="Proteomes" id="UP000765509"/>
    </source>
</evidence>
<dbReference type="EMBL" id="AVOT02000260">
    <property type="protein sequence ID" value="MBW0462012.1"/>
    <property type="molecule type" value="Genomic_DNA"/>
</dbReference>
<gene>
    <name evidence="1" type="ORF">O181_001727</name>
</gene>
<protein>
    <submittedName>
        <fullName evidence="1">Uncharacterized protein</fullName>
    </submittedName>
</protein>